<dbReference type="Pfam" id="PF15575">
    <property type="entry name" value="Imm49"/>
    <property type="match status" value="1"/>
</dbReference>
<gene>
    <name evidence="1" type="ORF">GCM10007350_06810</name>
</gene>
<evidence type="ECO:0000313" key="2">
    <source>
        <dbReference type="Proteomes" id="UP000604737"/>
    </source>
</evidence>
<proteinExistence type="predicted"/>
<keyword evidence="2" id="KW-1185">Reference proteome</keyword>
<dbReference type="EMBL" id="BMYO01000002">
    <property type="protein sequence ID" value="GHD57865.1"/>
    <property type="molecule type" value="Genomic_DNA"/>
</dbReference>
<dbReference type="InterPro" id="IPR029074">
    <property type="entry name" value="Imm49"/>
</dbReference>
<organism evidence="1 2">
    <name type="scientific">Jeongeupia chitinilytica</name>
    <dbReference type="NCBI Taxonomy" id="1041641"/>
    <lineage>
        <taxon>Bacteria</taxon>
        <taxon>Pseudomonadati</taxon>
        <taxon>Pseudomonadota</taxon>
        <taxon>Betaproteobacteria</taxon>
        <taxon>Neisseriales</taxon>
        <taxon>Chitinibacteraceae</taxon>
        <taxon>Jeongeupia</taxon>
    </lineage>
</organism>
<sequence>MSVLISDKNCMILASVRDSEKSYVEKSLARISTGTGDPVACERLLGNYAEVEALFQYFDGKSLLDLRYWLYVAAKIQLHQLPHNHRFGYPTLRFWRPLFSNHSGLIEHVARFPEQYPLDAGRDLGEILETREKPLHDNHQRWVRQLAIRGEWDRVQAQTALALANPPKSVKSYVLTDMQYLQALASGDVATMEACLAELLKPRIRKARNDLPILEDLLSLDVLVLAKIAWMHGYEIDPKSNYVPSDWLPMTPNASYVDPWDFMKDIVLP</sequence>
<comment type="caution">
    <text evidence="1">The sequence shown here is derived from an EMBL/GenBank/DDBJ whole genome shotgun (WGS) entry which is preliminary data.</text>
</comment>
<evidence type="ECO:0000313" key="1">
    <source>
        <dbReference type="EMBL" id="GHD57865.1"/>
    </source>
</evidence>
<dbReference type="Proteomes" id="UP000604737">
    <property type="component" value="Unassembled WGS sequence"/>
</dbReference>
<protein>
    <submittedName>
        <fullName evidence="1">Uncharacterized protein</fullName>
    </submittedName>
</protein>
<dbReference type="RefSeq" id="WP_189458760.1">
    <property type="nucleotide sequence ID" value="NZ_BMYO01000002.1"/>
</dbReference>
<reference evidence="2" key="1">
    <citation type="journal article" date="2019" name="Int. J. Syst. Evol. Microbiol.">
        <title>The Global Catalogue of Microorganisms (GCM) 10K type strain sequencing project: providing services to taxonomists for standard genome sequencing and annotation.</title>
        <authorList>
            <consortium name="The Broad Institute Genomics Platform"/>
            <consortium name="The Broad Institute Genome Sequencing Center for Infectious Disease"/>
            <person name="Wu L."/>
            <person name="Ma J."/>
        </authorList>
    </citation>
    <scope>NUCLEOTIDE SEQUENCE [LARGE SCALE GENOMIC DNA]</scope>
    <source>
        <strain evidence="2">KCTC 23701</strain>
    </source>
</reference>
<name>A0ABQ3GYN5_9NEIS</name>
<accession>A0ABQ3GYN5</accession>